<dbReference type="AlphaFoldDB" id="Q10ZK7"/>
<dbReference type="KEGG" id="ter:Tery_3193"/>
<accession>Q10ZK7</accession>
<proteinExistence type="predicted"/>
<keyword evidence="1" id="KW-0812">Transmembrane</keyword>
<keyword evidence="1" id="KW-1133">Transmembrane helix</keyword>
<evidence type="ECO:0000256" key="1">
    <source>
        <dbReference type="SAM" id="Phobius"/>
    </source>
</evidence>
<dbReference type="RefSeq" id="WP_011612662.1">
    <property type="nucleotide sequence ID" value="NC_008312.1"/>
</dbReference>
<sequence length="444" mass="50751">MTSSPYKSKVLNFVVAKYNQILTRSDRTLCHLKFIATITVQLLLYPIYVLLQTSRVALKKLQQTTKSYLPEIKEKVNKNYQTNDKSIEEVSVFSRPVDSRLLYPLNPNKTLVKKQGKVSSRLEILNNYKVSDILTRAKQENPLILDMGKIEEKPLLQLQIQPCAELVPTFGVLGGVWQLMAWVQTSEIALWFNFFDESNIVLQQNELKDNNRSLNSYHNQVLLSNSNITFGEFINNLAKHYLYPITKGLGLNGLLLPLRREGECEVESLLETEIDPENQKNLLATQDGTPIVASLISPFEQGIFQIATSSTTKPLMNPEDVEKPGKKKSFPLHKHLCYEIISSSNDYLKQEAIASKEALREIDGHRVENEDNYSINSNKISVKTYNSESKPKEKLNCLEVESVSVGYIKHPLEVILGWVDVIMTWVEKIFVQAWQLCQQKLKNF</sequence>
<reference evidence="2" key="1">
    <citation type="submission" date="2006-06" db="EMBL/GenBank/DDBJ databases">
        <title>Complete sequence of Trichodesmium erythraeum IMS101.</title>
        <authorList>
            <consortium name="US DOE Joint Genome Institute"/>
            <person name="Copeland A."/>
            <person name="Lucas S."/>
            <person name="Lapidus A."/>
            <person name="Barry K."/>
            <person name="Detter J.C."/>
            <person name="Glavina del Rio T."/>
            <person name="Hammon N."/>
            <person name="Israni S."/>
            <person name="Dalin E."/>
            <person name="Tice H."/>
            <person name="Pitluck S."/>
            <person name="Kiss H."/>
            <person name="Munk A.C."/>
            <person name="Brettin T."/>
            <person name="Bruce D."/>
            <person name="Han C."/>
            <person name="Tapia R."/>
            <person name="Gilna P."/>
            <person name="Schmutz J."/>
            <person name="Larimer F."/>
            <person name="Land M."/>
            <person name="Hauser L."/>
            <person name="Kyrpides N."/>
            <person name="Kim E."/>
            <person name="Richardson P."/>
        </authorList>
    </citation>
    <scope>NUCLEOTIDE SEQUENCE [LARGE SCALE GENOMIC DNA]</scope>
    <source>
        <strain evidence="2">IMS101</strain>
    </source>
</reference>
<dbReference type="EMBL" id="CP000393">
    <property type="protein sequence ID" value="ABG52317.1"/>
    <property type="molecule type" value="Genomic_DNA"/>
</dbReference>
<dbReference type="OrthoDB" id="502220at2"/>
<dbReference type="HOGENOM" id="CLU_028870_0_0_3"/>
<protein>
    <submittedName>
        <fullName evidence="2">Uncharacterized protein</fullName>
    </submittedName>
</protein>
<evidence type="ECO:0000313" key="2">
    <source>
        <dbReference type="EMBL" id="ABG52317.1"/>
    </source>
</evidence>
<keyword evidence="1" id="KW-0472">Membrane</keyword>
<organism evidence="2">
    <name type="scientific">Trichodesmium erythraeum (strain IMS101)</name>
    <dbReference type="NCBI Taxonomy" id="203124"/>
    <lineage>
        <taxon>Bacteria</taxon>
        <taxon>Bacillati</taxon>
        <taxon>Cyanobacteriota</taxon>
        <taxon>Cyanophyceae</taxon>
        <taxon>Oscillatoriophycideae</taxon>
        <taxon>Oscillatoriales</taxon>
        <taxon>Microcoleaceae</taxon>
        <taxon>Trichodesmium</taxon>
    </lineage>
</organism>
<name>Q10ZK7_TRIEI</name>
<feature type="transmembrane region" description="Helical" evidence="1">
    <location>
        <begin position="32"/>
        <end position="51"/>
    </location>
</feature>
<gene>
    <name evidence="2" type="ordered locus">Tery_3193</name>
</gene>